<dbReference type="EMBL" id="JAUSQZ010000001">
    <property type="protein sequence ID" value="MDP9828640.1"/>
    <property type="molecule type" value="Genomic_DNA"/>
</dbReference>
<feature type="DNA-binding region" description="H-T-H motif" evidence="4">
    <location>
        <begin position="34"/>
        <end position="53"/>
    </location>
</feature>
<dbReference type="Pfam" id="PF02909">
    <property type="entry name" value="TetR_C_1"/>
    <property type="match status" value="1"/>
</dbReference>
<keyword evidence="1" id="KW-0805">Transcription regulation</keyword>
<dbReference type="InterPro" id="IPR009057">
    <property type="entry name" value="Homeodomain-like_sf"/>
</dbReference>
<dbReference type="Proteomes" id="UP001235712">
    <property type="component" value="Unassembled WGS sequence"/>
</dbReference>
<sequence length="228" mass="25236">MAGKRSTTKERLSRETIVASALALADAEGIGAVTIRRLATDHGVTPMALYWHFKDKEALLDGLVEHVLDEIRTPSWPESDLPPWDVRVRQCCEAILEGLARHPEVADLVHHRFMGCAAGLDLAELTFAALREGGFDDEQMSDIGVHALHTLVMLVTMEPGENAVIYSADEVARRTREKRASLEALEPGRYPTIIYCAPSLVSKTVNRRYQNTGLEILIQGIRALQAQL</sequence>
<name>A0ABT9P7F9_9ACTN</name>
<dbReference type="Pfam" id="PF00440">
    <property type="entry name" value="TetR_N"/>
    <property type="match status" value="1"/>
</dbReference>
<dbReference type="RefSeq" id="WP_307246020.1">
    <property type="nucleotide sequence ID" value="NZ_JAUSQZ010000001.1"/>
</dbReference>
<reference evidence="6 7" key="1">
    <citation type="submission" date="2023-07" db="EMBL/GenBank/DDBJ databases">
        <title>Sequencing the genomes of 1000 actinobacteria strains.</title>
        <authorList>
            <person name="Klenk H.-P."/>
        </authorList>
    </citation>
    <scope>NUCLEOTIDE SEQUENCE [LARGE SCALE GENOMIC DNA]</scope>
    <source>
        <strain evidence="6 7">DSM 44388</strain>
    </source>
</reference>
<evidence type="ECO:0000313" key="6">
    <source>
        <dbReference type="EMBL" id="MDP9828640.1"/>
    </source>
</evidence>
<gene>
    <name evidence="6" type="ORF">J2S57_004389</name>
</gene>
<keyword evidence="7" id="KW-1185">Reference proteome</keyword>
<dbReference type="PANTHER" id="PTHR30055">
    <property type="entry name" value="HTH-TYPE TRANSCRIPTIONAL REGULATOR RUTR"/>
    <property type="match status" value="1"/>
</dbReference>
<evidence type="ECO:0000256" key="3">
    <source>
        <dbReference type="ARBA" id="ARBA00023163"/>
    </source>
</evidence>
<evidence type="ECO:0000313" key="7">
    <source>
        <dbReference type="Proteomes" id="UP001235712"/>
    </source>
</evidence>
<dbReference type="InterPro" id="IPR001647">
    <property type="entry name" value="HTH_TetR"/>
</dbReference>
<feature type="domain" description="HTH tetR-type" evidence="5">
    <location>
        <begin position="11"/>
        <end position="71"/>
    </location>
</feature>
<comment type="caution">
    <text evidence="6">The sequence shown here is derived from an EMBL/GenBank/DDBJ whole genome shotgun (WGS) entry which is preliminary data.</text>
</comment>
<evidence type="ECO:0000256" key="1">
    <source>
        <dbReference type="ARBA" id="ARBA00023015"/>
    </source>
</evidence>
<accession>A0ABT9P7F9</accession>
<dbReference type="Gene3D" id="1.10.357.10">
    <property type="entry name" value="Tetracycline Repressor, domain 2"/>
    <property type="match status" value="1"/>
</dbReference>
<evidence type="ECO:0000256" key="2">
    <source>
        <dbReference type="ARBA" id="ARBA00023125"/>
    </source>
</evidence>
<dbReference type="InterPro" id="IPR004111">
    <property type="entry name" value="Repressor_TetR_C"/>
</dbReference>
<evidence type="ECO:0000259" key="5">
    <source>
        <dbReference type="PROSITE" id="PS50977"/>
    </source>
</evidence>
<dbReference type="SUPFAM" id="SSF46689">
    <property type="entry name" value="Homeodomain-like"/>
    <property type="match status" value="1"/>
</dbReference>
<dbReference type="SUPFAM" id="SSF48498">
    <property type="entry name" value="Tetracyclin repressor-like, C-terminal domain"/>
    <property type="match status" value="1"/>
</dbReference>
<organism evidence="6 7">
    <name type="scientific">Kineosporia succinea</name>
    <dbReference type="NCBI Taxonomy" id="84632"/>
    <lineage>
        <taxon>Bacteria</taxon>
        <taxon>Bacillati</taxon>
        <taxon>Actinomycetota</taxon>
        <taxon>Actinomycetes</taxon>
        <taxon>Kineosporiales</taxon>
        <taxon>Kineosporiaceae</taxon>
        <taxon>Kineosporia</taxon>
    </lineage>
</organism>
<proteinExistence type="predicted"/>
<dbReference type="PRINTS" id="PR00455">
    <property type="entry name" value="HTHTETR"/>
</dbReference>
<dbReference type="PROSITE" id="PS50977">
    <property type="entry name" value="HTH_TETR_2"/>
    <property type="match status" value="1"/>
</dbReference>
<protein>
    <submittedName>
        <fullName evidence="6">AcrR family transcriptional regulator</fullName>
    </submittedName>
</protein>
<dbReference type="InterPro" id="IPR050109">
    <property type="entry name" value="HTH-type_TetR-like_transc_reg"/>
</dbReference>
<keyword evidence="3" id="KW-0804">Transcription</keyword>
<evidence type="ECO:0000256" key="4">
    <source>
        <dbReference type="PROSITE-ProRule" id="PRU00335"/>
    </source>
</evidence>
<dbReference type="PANTHER" id="PTHR30055:SF151">
    <property type="entry name" value="TRANSCRIPTIONAL REGULATORY PROTEIN"/>
    <property type="match status" value="1"/>
</dbReference>
<keyword evidence="2 4" id="KW-0238">DNA-binding</keyword>
<dbReference type="InterPro" id="IPR036271">
    <property type="entry name" value="Tet_transcr_reg_TetR-rel_C_sf"/>
</dbReference>